<name>W4LDY2_9BACT</name>
<dbReference type="InterPro" id="IPR036188">
    <property type="entry name" value="FAD/NAD-bd_sf"/>
</dbReference>
<dbReference type="PRINTS" id="PR00420">
    <property type="entry name" value="RNGMNOXGNASE"/>
</dbReference>
<feature type="non-terminal residue" evidence="2">
    <location>
        <position position="350"/>
    </location>
</feature>
<dbReference type="GO" id="GO:0071949">
    <property type="term" value="F:FAD binding"/>
    <property type="evidence" value="ECO:0007669"/>
    <property type="project" value="InterPro"/>
</dbReference>
<dbReference type="InterPro" id="IPR050816">
    <property type="entry name" value="Flavin-dep_Halogenase_NPB"/>
</dbReference>
<dbReference type="AlphaFoldDB" id="W4LDY2"/>
<dbReference type="Pfam" id="PF01494">
    <property type="entry name" value="FAD_binding_3"/>
    <property type="match status" value="1"/>
</dbReference>
<organism evidence="2 3">
    <name type="scientific">Candidatus Entotheonella gemina</name>
    <dbReference type="NCBI Taxonomy" id="1429439"/>
    <lineage>
        <taxon>Bacteria</taxon>
        <taxon>Pseudomonadati</taxon>
        <taxon>Nitrospinota/Tectimicrobiota group</taxon>
        <taxon>Candidatus Tectimicrobiota</taxon>
        <taxon>Candidatus Entotheonellia</taxon>
        <taxon>Candidatus Entotheonellales</taxon>
        <taxon>Candidatus Entotheonellaceae</taxon>
        <taxon>Candidatus Entotheonella</taxon>
    </lineage>
</organism>
<dbReference type="SUPFAM" id="SSF51905">
    <property type="entry name" value="FAD/NAD(P)-binding domain"/>
    <property type="match status" value="1"/>
</dbReference>
<evidence type="ECO:0000313" key="2">
    <source>
        <dbReference type="EMBL" id="ETW95905.1"/>
    </source>
</evidence>
<dbReference type="Proteomes" id="UP000019140">
    <property type="component" value="Unassembled WGS sequence"/>
</dbReference>
<evidence type="ECO:0000259" key="1">
    <source>
        <dbReference type="Pfam" id="PF01494"/>
    </source>
</evidence>
<gene>
    <name evidence="2" type="ORF">ETSY2_47425</name>
</gene>
<sequence length="350" mass="38054">MPFDTELSQERYRVAIIGGGPAGSACALALAKRGVSDILIIEAGDYTQFRIGESIPPESLRVFQALGMDQAFLQEGHAPCYGSCSYWGSNKRGYNDTLMNPLGHGWHLDRCKFNRFLATQARDRGVYVLTHARLKGSAPATGSGFVLHLALGAQASQSSARIHADFVVDAGGTRAVFARQRGSRKQSGLPLVCLAARFAIIDPENQRSSLTHLEAVEHGWWYGAYLPDDCLLLAFYSDAATVKARRLHQPEHWMGQLANAVNSARFIHHTEPLAGGILSFSAPSYCLDQLCGSNWLAIGDAASAYDPITSQGIIKALANGLSAAHVISGQADMHLFTQTIEDMYRHYVVF</sequence>
<dbReference type="Gene3D" id="3.30.9.100">
    <property type="match status" value="1"/>
</dbReference>
<comment type="caution">
    <text evidence="2">The sequence shown here is derived from an EMBL/GenBank/DDBJ whole genome shotgun (WGS) entry which is preliminary data.</text>
</comment>
<dbReference type="InterPro" id="IPR002938">
    <property type="entry name" value="FAD-bd"/>
</dbReference>
<reference evidence="2 3" key="1">
    <citation type="journal article" date="2014" name="Nature">
        <title>An environmental bacterial taxon with a large and distinct metabolic repertoire.</title>
        <authorList>
            <person name="Wilson M.C."/>
            <person name="Mori T."/>
            <person name="Ruckert C."/>
            <person name="Uria A.R."/>
            <person name="Helf M.J."/>
            <person name="Takada K."/>
            <person name="Gernert C."/>
            <person name="Steffens U.A."/>
            <person name="Heycke N."/>
            <person name="Schmitt S."/>
            <person name="Rinke C."/>
            <person name="Helfrich E.J."/>
            <person name="Brachmann A.O."/>
            <person name="Gurgui C."/>
            <person name="Wakimoto T."/>
            <person name="Kracht M."/>
            <person name="Crusemann M."/>
            <person name="Hentschel U."/>
            <person name="Abe I."/>
            <person name="Matsunaga S."/>
            <person name="Kalinowski J."/>
            <person name="Takeyama H."/>
            <person name="Piel J."/>
        </authorList>
    </citation>
    <scope>NUCLEOTIDE SEQUENCE [LARGE SCALE GENOMIC DNA]</scope>
    <source>
        <strain evidence="3">TSY2</strain>
    </source>
</reference>
<protein>
    <recommendedName>
        <fullName evidence="1">FAD-binding domain-containing protein</fullName>
    </recommendedName>
</protein>
<dbReference type="HOGENOM" id="CLU_024648_6_2_7"/>
<dbReference type="Gene3D" id="3.50.50.60">
    <property type="entry name" value="FAD/NAD(P)-binding domain"/>
    <property type="match status" value="1"/>
</dbReference>
<accession>W4LDY2</accession>
<feature type="domain" description="FAD-binding" evidence="1">
    <location>
        <begin position="12"/>
        <end position="313"/>
    </location>
</feature>
<dbReference type="EMBL" id="AZHX01002256">
    <property type="protein sequence ID" value="ETW95905.1"/>
    <property type="molecule type" value="Genomic_DNA"/>
</dbReference>
<proteinExistence type="predicted"/>
<keyword evidence="3" id="KW-1185">Reference proteome</keyword>
<dbReference type="PANTHER" id="PTHR43747">
    <property type="entry name" value="FAD-BINDING PROTEIN"/>
    <property type="match status" value="1"/>
</dbReference>
<evidence type="ECO:0000313" key="3">
    <source>
        <dbReference type="Proteomes" id="UP000019140"/>
    </source>
</evidence>
<dbReference type="PANTHER" id="PTHR43747:SF1">
    <property type="entry name" value="SLR1998 PROTEIN"/>
    <property type="match status" value="1"/>
</dbReference>